<evidence type="ECO:0000256" key="1">
    <source>
        <dbReference type="ARBA" id="ARBA00023002"/>
    </source>
</evidence>
<dbReference type="PANTHER" id="PTHR43476">
    <property type="entry name" value="3-(3-HYDROXY-PHENYL)PROPIONATE/3-HYDROXYCINNAMIC ACID HYDROXYLASE"/>
    <property type="match status" value="1"/>
</dbReference>
<dbReference type="InterPro" id="IPR050631">
    <property type="entry name" value="PheA/TfdB_FAD_monoxygenase"/>
</dbReference>
<accession>A0A6J4QYH8</accession>
<organism evidence="3">
    <name type="scientific">uncultured Rubrobacteraceae bacterium</name>
    <dbReference type="NCBI Taxonomy" id="349277"/>
    <lineage>
        <taxon>Bacteria</taxon>
        <taxon>Bacillati</taxon>
        <taxon>Actinomycetota</taxon>
        <taxon>Rubrobacteria</taxon>
        <taxon>Rubrobacterales</taxon>
        <taxon>Rubrobacteraceae</taxon>
        <taxon>environmental samples</taxon>
    </lineage>
</organism>
<dbReference type="EMBL" id="CADCVI010000036">
    <property type="protein sequence ID" value="CAA9458749.1"/>
    <property type="molecule type" value="Genomic_DNA"/>
</dbReference>
<dbReference type="InterPro" id="IPR002938">
    <property type="entry name" value="FAD-bd"/>
</dbReference>
<proteinExistence type="predicted"/>
<dbReference type="PRINTS" id="PR00420">
    <property type="entry name" value="RNGMNOXGNASE"/>
</dbReference>
<dbReference type="AlphaFoldDB" id="A0A6J4QYH8"/>
<dbReference type="PANTHER" id="PTHR43476:SF5">
    <property type="entry name" value="FAD-DEPENDENT MONOOXYGENASE"/>
    <property type="match status" value="1"/>
</dbReference>
<evidence type="ECO:0000259" key="2">
    <source>
        <dbReference type="Pfam" id="PF01494"/>
    </source>
</evidence>
<reference evidence="3" key="1">
    <citation type="submission" date="2020-02" db="EMBL/GenBank/DDBJ databases">
        <authorList>
            <person name="Meier V. D."/>
        </authorList>
    </citation>
    <scope>NUCLEOTIDE SEQUENCE</scope>
    <source>
        <strain evidence="3">AVDCRST_MAG25</strain>
    </source>
</reference>
<feature type="domain" description="FAD-binding" evidence="2">
    <location>
        <begin position="1"/>
        <end position="325"/>
    </location>
</feature>
<dbReference type="GO" id="GO:0016491">
    <property type="term" value="F:oxidoreductase activity"/>
    <property type="evidence" value="ECO:0007669"/>
    <property type="project" value="UniProtKB-KW"/>
</dbReference>
<name>A0A6J4QYH8_9ACTN</name>
<dbReference type="SUPFAM" id="SSF51905">
    <property type="entry name" value="FAD/NAD(P)-binding domain"/>
    <property type="match status" value="1"/>
</dbReference>
<keyword evidence="1" id="KW-0560">Oxidoreductase</keyword>
<sequence>MLALLLARRGVDVTLLEAHGDFDREFRGNTINPAAMEVLESLGLAGGISGLRHALIKRFVVQAGPERETFADFSRLKTRYPYILMLPQVRFLEFIAAEAGRFPNFKLLMGARVRELVEEGGAVRGILYDGPDGERHEVRAELVVGTDGRFSKVRKLAGLDPVGGDPPMDVVWFNVPREDGDPEEAGAIFRCGRGGLLVLMDHFDHWQVGYIIPKGHFARLKDSGIEAFRRAVSELAPELSGRVWGIGDWRQVSLLSVESDRLKKWYAPGLLMIGDAAHVISPVGGIGINLAIQDAVEAANVISGPLREGRLATGHLRSVQRRRSPAVLIVQLAQELAQRWVVANALDPEPDEPFRLPRSLRLALRVPVLRDMPARLIAFGAWPVRVRGTKVRSR</sequence>
<dbReference type="Pfam" id="PF01494">
    <property type="entry name" value="FAD_binding_3"/>
    <property type="match status" value="1"/>
</dbReference>
<dbReference type="InterPro" id="IPR036188">
    <property type="entry name" value="FAD/NAD-bd_sf"/>
</dbReference>
<dbReference type="Gene3D" id="3.50.50.60">
    <property type="entry name" value="FAD/NAD(P)-binding domain"/>
    <property type="match status" value="2"/>
</dbReference>
<evidence type="ECO:0000313" key="3">
    <source>
        <dbReference type="EMBL" id="CAA9458749.1"/>
    </source>
</evidence>
<dbReference type="GO" id="GO:0071949">
    <property type="term" value="F:FAD binding"/>
    <property type="evidence" value="ECO:0007669"/>
    <property type="project" value="InterPro"/>
</dbReference>
<gene>
    <name evidence="3" type="ORF">AVDCRST_MAG25-446</name>
</gene>
<protein>
    <submittedName>
        <fullName evidence="3">2-polyprenyl-6-methoxyphenol hydroxylase and related FAD-dependent oxidoreductases</fullName>
    </submittedName>
</protein>